<organism evidence="9 10">
    <name type="scientific">Absidia repens</name>
    <dbReference type="NCBI Taxonomy" id="90262"/>
    <lineage>
        <taxon>Eukaryota</taxon>
        <taxon>Fungi</taxon>
        <taxon>Fungi incertae sedis</taxon>
        <taxon>Mucoromycota</taxon>
        <taxon>Mucoromycotina</taxon>
        <taxon>Mucoromycetes</taxon>
        <taxon>Mucorales</taxon>
        <taxon>Cunninghamellaceae</taxon>
        <taxon>Absidia</taxon>
    </lineage>
</organism>
<keyword evidence="3 6" id="KW-0547">Nucleotide-binding</keyword>
<name>A0A1X2I908_9FUNG</name>
<dbReference type="Proteomes" id="UP000193560">
    <property type="component" value="Unassembled WGS sequence"/>
</dbReference>
<dbReference type="GO" id="GO:0004674">
    <property type="term" value="F:protein serine/threonine kinase activity"/>
    <property type="evidence" value="ECO:0007669"/>
    <property type="project" value="UniProtKB-KW"/>
</dbReference>
<dbReference type="PANTHER" id="PTHR24347">
    <property type="entry name" value="SERINE/THREONINE-PROTEIN KINASE"/>
    <property type="match status" value="1"/>
</dbReference>
<proteinExistence type="inferred from homology"/>
<dbReference type="Pfam" id="PF00069">
    <property type="entry name" value="Pkinase"/>
    <property type="match status" value="1"/>
</dbReference>
<evidence type="ECO:0000256" key="4">
    <source>
        <dbReference type="ARBA" id="ARBA00022777"/>
    </source>
</evidence>
<evidence type="ECO:0000256" key="2">
    <source>
        <dbReference type="ARBA" id="ARBA00022679"/>
    </source>
</evidence>
<dbReference type="Gene3D" id="3.30.200.20">
    <property type="entry name" value="Phosphorylase Kinase, domain 1"/>
    <property type="match status" value="1"/>
</dbReference>
<dbReference type="InterPro" id="IPR008271">
    <property type="entry name" value="Ser/Thr_kinase_AS"/>
</dbReference>
<dbReference type="PROSITE" id="PS00108">
    <property type="entry name" value="PROTEIN_KINASE_ST"/>
    <property type="match status" value="1"/>
</dbReference>
<gene>
    <name evidence="9" type="ORF">BCR42DRAFT_356769</name>
</gene>
<dbReference type="CDD" id="cd05117">
    <property type="entry name" value="STKc_CAMK"/>
    <property type="match status" value="1"/>
</dbReference>
<evidence type="ECO:0000256" key="3">
    <source>
        <dbReference type="ARBA" id="ARBA00022741"/>
    </source>
</evidence>
<dbReference type="SMART" id="SM00220">
    <property type="entry name" value="S_TKc"/>
    <property type="match status" value="1"/>
</dbReference>
<evidence type="ECO:0000313" key="10">
    <source>
        <dbReference type="Proteomes" id="UP000193560"/>
    </source>
</evidence>
<evidence type="ECO:0000313" key="9">
    <source>
        <dbReference type="EMBL" id="ORZ11954.1"/>
    </source>
</evidence>
<dbReference type="InterPro" id="IPR017441">
    <property type="entry name" value="Protein_kinase_ATP_BS"/>
</dbReference>
<dbReference type="OrthoDB" id="40902at2759"/>
<comment type="caution">
    <text evidence="9">The sequence shown here is derived from an EMBL/GenBank/DDBJ whole genome shotgun (WGS) entry which is preliminary data.</text>
</comment>
<comment type="similarity">
    <text evidence="7">Belongs to the protein kinase superfamily.</text>
</comment>
<reference evidence="9 10" key="1">
    <citation type="submission" date="2016-07" db="EMBL/GenBank/DDBJ databases">
        <title>Pervasive Adenine N6-methylation of Active Genes in Fungi.</title>
        <authorList>
            <consortium name="DOE Joint Genome Institute"/>
            <person name="Mondo S.J."/>
            <person name="Dannebaum R.O."/>
            <person name="Kuo R.C."/>
            <person name="Labutti K."/>
            <person name="Haridas S."/>
            <person name="Kuo A."/>
            <person name="Salamov A."/>
            <person name="Ahrendt S.R."/>
            <person name="Lipzen A."/>
            <person name="Sullivan W."/>
            <person name="Andreopoulos W.B."/>
            <person name="Clum A."/>
            <person name="Lindquist E."/>
            <person name="Daum C."/>
            <person name="Ramamoorthy G.K."/>
            <person name="Gryganskyi A."/>
            <person name="Culley D."/>
            <person name="Magnuson J.K."/>
            <person name="James T.Y."/>
            <person name="O'Malley M.A."/>
            <person name="Stajich J.E."/>
            <person name="Spatafora J.W."/>
            <person name="Visel A."/>
            <person name="Grigoriev I.V."/>
        </authorList>
    </citation>
    <scope>NUCLEOTIDE SEQUENCE [LARGE SCALE GENOMIC DNA]</scope>
    <source>
        <strain evidence="9 10">NRRL 1336</strain>
    </source>
</reference>
<keyword evidence="1 7" id="KW-0723">Serine/threonine-protein kinase</keyword>
<evidence type="ECO:0000256" key="6">
    <source>
        <dbReference type="PROSITE-ProRule" id="PRU10141"/>
    </source>
</evidence>
<dbReference type="FunFam" id="3.30.200.20:FF:000042">
    <property type="entry name" value="Aurora kinase A"/>
    <property type="match status" value="1"/>
</dbReference>
<keyword evidence="10" id="KW-1185">Reference proteome</keyword>
<dbReference type="InterPro" id="IPR011009">
    <property type="entry name" value="Kinase-like_dom_sf"/>
</dbReference>
<dbReference type="EMBL" id="MCGE01000020">
    <property type="protein sequence ID" value="ORZ11954.1"/>
    <property type="molecule type" value="Genomic_DNA"/>
</dbReference>
<dbReference type="FunFam" id="1.10.510.10:FF:000026">
    <property type="entry name" value="Calcium/calmodulin-dependent protein kinase type 1"/>
    <property type="match status" value="1"/>
</dbReference>
<dbReference type="PROSITE" id="PS50011">
    <property type="entry name" value="PROTEIN_KINASE_DOM"/>
    <property type="match status" value="1"/>
</dbReference>
<dbReference type="AlphaFoldDB" id="A0A1X2I908"/>
<protein>
    <submittedName>
        <fullName evidence="9">Kinase-like domain-containing protein</fullName>
    </submittedName>
</protein>
<dbReference type="GO" id="GO:0005524">
    <property type="term" value="F:ATP binding"/>
    <property type="evidence" value="ECO:0007669"/>
    <property type="project" value="UniProtKB-UniRule"/>
</dbReference>
<dbReference type="InterPro" id="IPR000719">
    <property type="entry name" value="Prot_kinase_dom"/>
</dbReference>
<sequence>MGKSPLMKRLLALFKKTHGKDDESNAYPPELNADYEVTKETLGVGSFAIVRKAIHRETKTPYALKIILKRVIAGKEHMLDSELDILTKVNHPHVVSMHAMYESADAVYIVTDLASGGELFNQLLDQGCYTERDAANLVRQMLEGLVYLHDCDIVHRDIKPENLLFATKEADAKLMITDFGLSKILKNHDDILTTACGTPGYVAPEVLLQKGHGRPVDLWSVGVITFVLLCGYTPFYGEDQAALFENIMSGKYEFDEEYWGDISDSAKNMIDNLLAFDPEKRITAKDALQHPWITNEEEQVPGKTNLAPGVRKGMHSQNKFKSVVTAMTLLNHWKHDDLDISSDSDSEMENTAAQINDLNVPDTRV</sequence>
<accession>A0A1X2I908</accession>
<dbReference type="PROSITE" id="PS00107">
    <property type="entry name" value="PROTEIN_KINASE_ATP"/>
    <property type="match status" value="1"/>
</dbReference>
<evidence type="ECO:0000256" key="7">
    <source>
        <dbReference type="RuleBase" id="RU000304"/>
    </source>
</evidence>
<feature type="domain" description="Protein kinase" evidence="8">
    <location>
        <begin position="36"/>
        <end position="293"/>
    </location>
</feature>
<keyword evidence="5 6" id="KW-0067">ATP-binding</keyword>
<dbReference type="Gene3D" id="1.10.510.10">
    <property type="entry name" value="Transferase(Phosphotransferase) domain 1"/>
    <property type="match status" value="1"/>
</dbReference>
<feature type="binding site" evidence="6">
    <location>
        <position position="75"/>
    </location>
    <ligand>
        <name>ATP</name>
        <dbReference type="ChEBI" id="CHEBI:30616"/>
    </ligand>
</feature>
<evidence type="ECO:0000256" key="1">
    <source>
        <dbReference type="ARBA" id="ARBA00022527"/>
    </source>
</evidence>
<dbReference type="SUPFAM" id="SSF56112">
    <property type="entry name" value="Protein kinase-like (PK-like)"/>
    <property type="match status" value="1"/>
</dbReference>
<evidence type="ECO:0000256" key="5">
    <source>
        <dbReference type="ARBA" id="ARBA00022840"/>
    </source>
</evidence>
<evidence type="ECO:0000259" key="8">
    <source>
        <dbReference type="PROSITE" id="PS50011"/>
    </source>
</evidence>
<dbReference type="STRING" id="90262.A0A1X2I908"/>
<keyword evidence="2" id="KW-0808">Transferase</keyword>
<keyword evidence="4 9" id="KW-0418">Kinase</keyword>